<feature type="region of interest" description="Disordered" evidence="1">
    <location>
        <begin position="513"/>
        <end position="537"/>
    </location>
</feature>
<sequence>MPARRTIRPIEMLSEAVEKAAPGLLGAHRTQWTPDKAGRSTLELWYRRVVGEKAVMGRLVGGLDLIDGLFSGTRLHPMIDDLVQVHGATLLLTNRVGPLLADVVEIKLRLTLNSRPEIFDFVTKTGIENYSHAHSGQSGSRSKSFSYGFSPAKTGFGGAGNTSNTSGTADVNFSGGTSSGVTQSHQSTEEQTVYDWVAHYRARSAVSFDIEVVRLNMANRPISNVLTDVYRHVTGRDEPVRRSFDGELVLKLPHSIAEARRLPGSLDESDLRPLTRLPGDKYIVSARLDDALTVGWDLLGRMFGTEANDATFRSAITLQPLLSPSHLSNFLHKAVAGGRHKLADDIFLPGHSGTRASLYLVGDLYHLKVLYAIEGSGTGRYAKDQAGTSVSANRSHLRAAAVGGVSQGQPLGVNDAAPPTDPAHTHSSGLNTDQSRVAPRGDGIGQTVNYRYEQHLKQQGRLYAVEMRFVGHLEADRTEDGVPNGRFVSDPIMGPVYAQLFGYEVVDLLEQLEGSPDPEPTTAPSAWPHPDANTPRHNLDQLFSGALRGGGDHLAIAEEISRYLRGHARTNQVVLSSSASRQVYERYLVVEEWAIDQLGSHDRAAAERLRQQRGEA</sequence>
<keyword evidence="3" id="KW-1185">Reference proteome</keyword>
<accession>A0ABW3A3E0</accession>
<dbReference type="Proteomes" id="UP001597053">
    <property type="component" value="Unassembled WGS sequence"/>
</dbReference>
<comment type="caution">
    <text evidence="2">The sequence shown here is derived from an EMBL/GenBank/DDBJ whole genome shotgun (WGS) entry which is preliminary data.</text>
</comment>
<feature type="region of interest" description="Disordered" evidence="1">
    <location>
        <begin position="404"/>
        <end position="444"/>
    </location>
</feature>
<reference evidence="3" key="1">
    <citation type="journal article" date="2019" name="Int. J. Syst. Evol. Microbiol.">
        <title>The Global Catalogue of Microorganisms (GCM) 10K type strain sequencing project: providing services to taxonomists for standard genome sequencing and annotation.</title>
        <authorList>
            <consortium name="The Broad Institute Genomics Platform"/>
            <consortium name="The Broad Institute Genome Sequencing Center for Infectious Disease"/>
            <person name="Wu L."/>
            <person name="Ma J."/>
        </authorList>
    </citation>
    <scope>NUCLEOTIDE SEQUENCE [LARGE SCALE GENOMIC DNA]</scope>
    <source>
        <strain evidence="3">JCM 32148</strain>
    </source>
</reference>
<feature type="non-terminal residue" evidence="2">
    <location>
        <position position="616"/>
    </location>
</feature>
<organism evidence="2 3">
    <name type="scientific">Micromonospora azadirachtae</name>
    <dbReference type="NCBI Taxonomy" id="1970735"/>
    <lineage>
        <taxon>Bacteria</taxon>
        <taxon>Bacillati</taxon>
        <taxon>Actinomycetota</taxon>
        <taxon>Actinomycetes</taxon>
        <taxon>Micromonosporales</taxon>
        <taxon>Micromonosporaceae</taxon>
        <taxon>Micromonospora</taxon>
    </lineage>
</organism>
<proteinExistence type="predicted"/>
<protein>
    <recommendedName>
        <fullName evidence="4">MACPF domain-containing protein</fullName>
    </recommendedName>
</protein>
<evidence type="ECO:0008006" key="4">
    <source>
        <dbReference type="Google" id="ProtNLM"/>
    </source>
</evidence>
<evidence type="ECO:0000313" key="2">
    <source>
        <dbReference type="EMBL" id="MFD0785430.1"/>
    </source>
</evidence>
<evidence type="ECO:0000256" key="1">
    <source>
        <dbReference type="SAM" id="MobiDB-lite"/>
    </source>
</evidence>
<feature type="compositionally biased region" description="Polar residues" evidence="1">
    <location>
        <begin position="425"/>
        <end position="435"/>
    </location>
</feature>
<evidence type="ECO:0000313" key="3">
    <source>
        <dbReference type="Proteomes" id="UP001597053"/>
    </source>
</evidence>
<dbReference type="EMBL" id="JBHTHM010000816">
    <property type="protein sequence ID" value="MFD0785430.1"/>
    <property type="molecule type" value="Genomic_DNA"/>
</dbReference>
<name>A0ABW3A3E0_9ACTN</name>
<gene>
    <name evidence="2" type="ORF">ACFQZ8_16095</name>
</gene>